<accession>A0A2Z6ZWU7</accession>
<evidence type="ECO:0000313" key="1">
    <source>
        <dbReference type="EMBL" id="KZT75293.1"/>
    </source>
</evidence>
<proteinExistence type="predicted"/>
<dbReference type="Proteomes" id="UP000250235">
    <property type="component" value="Unassembled WGS sequence"/>
</dbReference>
<evidence type="ECO:0000313" key="2">
    <source>
        <dbReference type="Proteomes" id="UP000250235"/>
    </source>
</evidence>
<protein>
    <submittedName>
        <fullName evidence="1">Uncharacterized protein</fullName>
    </submittedName>
</protein>
<dbReference type="EMBL" id="KV294385">
    <property type="protein sequence ID" value="KZT75293.1"/>
    <property type="molecule type" value="Genomic_DNA"/>
</dbReference>
<dbReference type="AlphaFoldDB" id="A0A2Z6ZWU7"/>
<sequence>MDGEWSTGCERRRRRCTLGIGRWSNVCAARWRTLAARCAIAPRLSRAKSLMAAAGGRPPLRRVSGDVVTAGLNSSRVWFGPVSGSP</sequence>
<name>A0A2Z6ZWU7_9LAMI</name>
<reference evidence="1 2" key="1">
    <citation type="journal article" date="2015" name="Proc. Natl. Acad. Sci. U.S.A.">
        <title>The resurrection genome of Boea hygrometrica: A blueprint for survival of dehydration.</title>
        <authorList>
            <person name="Xiao L."/>
            <person name="Yang G."/>
            <person name="Zhang L."/>
            <person name="Yang X."/>
            <person name="Zhao S."/>
            <person name="Ji Z."/>
            <person name="Zhou Q."/>
            <person name="Hu M."/>
            <person name="Wang Y."/>
            <person name="Chen M."/>
            <person name="Xu Y."/>
            <person name="Jin H."/>
            <person name="Xiao X."/>
            <person name="Hu G."/>
            <person name="Bao F."/>
            <person name="Hu Y."/>
            <person name="Wan P."/>
            <person name="Li L."/>
            <person name="Deng X."/>
            <person name="Kuang T."/>
            <person name="Xiang C."/>
            <person name="Zhu J.K."/>
            <person name="Oliver M.J."/>
            <person name="He Y."/>
        </authorList>
    </citation>
    <scope>NUCLEOTIDE SEQUENCE [LARGE SCALE GENOMIC DNA]</scope>
    <source>
        <strain evidence="2">cv. XS01</strain>
    </source>
</reference>
<organism evidence="1 2">
    <name type="scientific">Dorcoceras hygrometricum</name>
    <dbReference type="NCBI Taxonomy" id="472368"/>
    <lineage>
        <taxon>Eukaryota</taxon>
        <taxon>Viridiplantae</taxon>
        <taxon>Streptophyta</taxon>
        <taxon>Embryophyta</taxon>
        <taxon>Tracheophyta</taxon>
        <taxon>Spermatophyta</taxon>
        <taxon>Magnoliopsida</taxon>
        <taxon>eudicotyledons</taxon>
        <taxon>Gunneridae</taxon>
        <taxon>Pentapetalae</taxon>
        <taxon>asterids</taxon>
        <taxon>lamiids</taxon>
        <taxon>Lamiales</taxon>
        <taxon>Gesneriaceae</taxon>
        <taxon>Didymocarpoideae</taxon>
        <taxon>Trichosporeae</taxon>
        <taxon>Loxocarpinae</taxon>
        <taxon>Dorcoceras</taxon>
    </lineage>
</organism>
<gene>
    <name evidence="1" type="ORF">F511_47682</name>
</gene>
<keyword evidence="2" id="KW-1185">Reference proteome</keyword>